<feature type="signal peptide" evidence="6">
    <location>
        <begin position="1"/>
        <end position="17"/>
    </location>
</feature>
<gene>
    <name evidence="7" type="ORF">TOPH_04772</name>
</gene>
<dbReference type="PANTHER" id="PTHR11802:SF404">
    <property type="entry name" value="CARBOXYPEPTIDASE"/>
    <property type="match status" value="1"/>
</dbReference>
<dbReference type="Pfam" id="PF00450">
    <property type="entry name" value="Peptidase_S10"/>
    <property type="match status" value="1"/>
</dbReference>
<keyword evidence="3 6" id="KW-0645">Protease</keyword>
<dbReference type="Proteomes" id="UP000036947">
    <property type="component" value="Unassembled WGS sequence"/>
</dbReference>
<keyword evidence="4 6" id="KW-0378">Hydrolase</keyword>
<dbReference type="OrthoDB" id="443318at2759"/>
<dbReference type="AlphaFoldDB" id="A0A0L0NA56"/>
<comment type="similarity">
    <text evidence="1 6">Belongs to the peptidase S10 family.</text>
</comment>
<evidence type="ECO:0000256" key="2">
    <source>
        <dbReference type="ARBA" id="ARBA00022645"/>
    </source>
</evidence>
<keyword evidence="6" id="KW-0732">Signal</keyword>
<dbReference type="PANTHER" id="PTHR11802">
    <property type="entry name" value="SERINE PROTEASE FAMILY S10 SERINE CARBOXYPEPTIDASE"/>
    <property type="match status" value="1"/>
</dbReference>
<protein>
    <recommendedName>
        <fullName evidence="6">Carboxypeptidase</fullName>
        <ecNumber evidence="6">3.4.16.-</ecNumber>
    </recommendedName>
</protein>
<dbReference type="GO" id="GO:0004185">
    <property type="term" value="F:serine-type carboxypeptidase activity"/>
    <property type="evidence" value="ECO:0007669"/>
    <property type="project" value="UniProtKB-UniRule"/>
</dbReference>
<evidence type="ECO:0000256" key="4">
    <source>
        <dbReference type="ARBA" id="ARBA00022801"/>
    </source>
</evidence>
<keyword evidence="5" id="KW-0325">Glycoprotein</keyword>
<dbReference type="SUPFAM" id="SSF53474">
    <property type="entry name" value="alpha/beta-Hydrolases"/>
    <property type="match status" value="1"/>
</dbReference>
<dbReference type="EC" id="3.4.16.-" evidence="6"/>
<dbReference type="STRING" id="1163406.A0A0L0NA56"/>
<proteinExistence type="inferred from homology"/>
<dbReference type="InterPro" id="IPR029058">
    <property type="entry name" value="AB_hydrolase_fold"/>
</dbReference>
<name>A0A0L0NA56_TOLOC</name>
<dbReference type="InterPro" id="IPR001563">
    <property type="entry name" value="Peptidase_S10"/>
</dbReference>
<keyword evidence="2 6" id="KW-0121">Carboxypeptidase</keyword>
<dbReference type="PROSITE" id="PS00131">
    <property type="entry name" value="CARBOXYPEPT_SER_SER"/>
    <property type="match status" value="1"/>
</dbReference>
<sequence length="653" mass="70032">MRLSLATLLAACGPAIAQFVVQDREARNLTVVRSPGADNVTISYKVPNGTCKTAFDKQKQYTGWVNIPGDFPTNLFFWFVEARNPTDSLTVWLNGGPGSSSMYGFFAGNGPCEIIEKGLDNYDTAAREWGWDRASNMLFIDQPNQVGFSYDTPTNGTKSMINGSDSSPAWNLVNGTFSTNSGNSTANTTQIAAMAVWHTVQGFLTTFPRYQPRANASMAVNLFAESYGGVYGPIFAETWQAQNQKRLTGALSRNSTLELRLTSLGIVNGCVDRILQVPMYPTFANNNTYGVKAMSNEEAKFYLNKFAGNAGCKDLLTQCQTAATQKDPEGKGDQPDVNDVCSQASEACNDIEGAYYSSGRGAYDLAAASADPQPALFFADYLNQGSVQKAIGAPVNYTVDNDSVSKSFLSTGDVSRGGNIGRLANLLKSGVRVGLIYGDRDYICNWFGGEAVSLAIAQQAGGDYAAKFPAAGYAPIIANDSYVGGEVRQYGNLSFSRVYQAGHSVAWYQPETAFQLFARIMMGKSVSTGSDIDLASFNTTGPLNSTQTAKLPTAPKPTCFVRAFDSTCDTDAQKLAANNGGVVINGILYSKSEDWPLATTQKPTSTAKPTSSQTMTMTGVYTATKTPSSAASSMRSAFPLWELLALYGLMCLT</sequence>
<evidence type="ECO:0000313" key="8">
    <source>
        <dbReference type="Proteomes" id="UP000036947"/>
    </source>
</evidence>
<organism evidence="7 8">
    <name type="scientific">Tolypocladium ophioglossoides (strain CBS 100239)</name>
    <name type="common">Snaketongue truffleclub</name>
    <name type="synonym">Elaphocordyceps ophioglossoides</name>
    <dbReference type="NCBI Taxonomy" id="1163406"/>
    <lineage>
        <taxon>Eukaryota</taxon>
        <taxon>Fungi</taxon>
        <taxon>Dikarya</taxon>
        <taxon>Ascomycota</taxon>
        <taxon>Pezizomycotina</taxon>
        <taxon>Sordariomycetes</taxon>
        <taxon>Hypocreomycetidae</taxon>
        <taxon>Hypocreales</taxon>
        <taxon>Ophiocordycipitaceae</taxon>
        <taxon>Tolypocladium</taxon>
    </lineage>
</organism>
<evidence type="ECO:0000256" key="5">
    <source>
        <dbReference type="ARBA" id="ARBA00023180"/>
    </source>
</evidence>
<evidence type="ECO:0000256" key="3">
    <source>
        <dbReference type="ARBA" id="ARBA00022670"/>
    </source>
</evidence>
<dbReference type="GO" id="GO:0000324">
    <property type="term" value="C:fungal-type vacuole"/>
    <property type="evidence" value="ECO:0007669"/>
    <property type="project" value="TreeGrafter"/>
</dbReference>
<comment type="caution">
    <text evidence="7">The sequence shown here is derived from an EMBL/GenBank/DDBJ whole genome shotgun (WGS) entry which is preliminary data.</text>
</comment>
<dbReference type="Gene3D" id="3.40.50.1820">
    <property type="entry name" value="alpha/beta hydrolase"/>
    <property type="match status" value="1"/>
</dbReference>
<dbReference type="EMBL" id="LFRF01000012">
    <property type="protein sequence ID" value="KND90655.1"/>
    <property type="molecule type" value="Genomic_DNA"/>
</dbReference>
<accession>A0A0L0NA56</accession>
<feature type="chain" id="PRO_5006517203" description="Carboxypeptidase" evidence="6">
    <location>
        <begin position="18"/>
        <end position="653"/>
    </location>
</feature>
<evidence type="ECO:0000256" key="6">
    <source>
        <dbReference type="RuleBase" id="RU361156"/>
    </source>
</evidence>
<dbReference type="PRINTS" id="PR00724">
    <property type="entry name" value="CRBOXYPTASEC"/>
</dbReference>
<keyword evidence="8" id="KW-1185">Reference proteome</keyword>
<reference evidence="7 8" key="1">
    <citation type="journal article" date="2015" name="BMC Genomics">
        <title>The genome of the truffle-parasite Tolypocladium ophioglossoides and the evolution of antifungal peptaibiotics.</title>
        <authorList>
            <person name="Quandt C.A."/>
            <person name="Bushley K.E."/>
            <person name="Spatafora J.W."/>
        </authorList>
    </citation>
    <scope>NUCLEOTIDE SEQUENCE [LARGE SCALE GENOMIC DNA]</scope>
    <source>
        <strain evidence="7 8">CBS 100239</strain>
    </source>
</reference>
<evidence type="ECO:0000256" key="1">
    <source>
        <dbReference type="ARBA" id="ARBA00009431"/>
    </source>
</evidence>
<dbReference type="GO" id="GO:0006508">
    <property type="term" value="P:proteolysis"/>
    <property type="evidence" value="ECO:0007669"/>
    <property type="project" value="UniProtKB-KW"/>
</dbReference>
<dbReference type="InterPro" id="IPR018202">
    <property type="entry name" value="Ser_caboxypep_ser_AS"/>
</dbReference>
<evidence type="ECO:0000313" key="7">
    <source>
        <dbReference type="EMBL" id="KND90655.1"/>
    </source>
</evidence>